<name>A0ABY6KQ03_9ARAC</name>
<gene>
    <name evidence="1" type="ORF">LAZ67_7000885</name>
</gene>
<evidence type="ECO:0000313" key="1">
    <source>
        <dbReference type="EMBL" id="UYV69823.1"/>
    </source>
</evidence>
<organism evidence="1 2">
    <name type="scientific">Cordylochernes scorpioides</name>
    <dbReference type="NCBI Taxonomy" id="51811"/>
    <lineage>
        <taxon>Eukaryota</taxon>
        <taxon>Metazoa</taxon>
        <taxon>Ecdysozoa</taxon>
        <taxon>Arthropoda</taxon>
        <taxon>Chelicerata</taxon>
        <taxon>Arachnida</taxon>
        <taxon>Pseudoscorpiones</taxon>
        <taxon>Cheliferoidea</taxon>
        <taxon>Chernetidae</taxon>
        <taxon>Cordylochernes</taxon>
    </lineage>
</organism>
<protein>
    <submittedName>
        <fullName evidence="1">Uncharacterized protein</fullName>
    </submittedName>
</protein>
<accession>A0ABY6KQ03</accession>
<proteinExistence type="predicted"/>
<dbReference type="Proteomes" id="UP001235939">
    <property type="component" value="Chromosome 07"/>
</dbReference>
<evidence type="ECO:0000313" key="2">
    <source>
        <dbReference type="Proteomes" id="UP001235939"/>
    </source>
</evidence>
<keyword evidence="2" id="KW-1185">Reference proteome</keyword>
<reference evidence="1 2" key="1">
    <citation type="submission" date="2022-01" db="EMBL/GenBank/DDBJ databases">
        <title>A chromosomal length assembly of Cordylochernes scorpioides.</title>
        <authorList>
            <person name="Zeh D."/>
            <person name="Zeh J."/>
        </authorList>
    </citation>
    <scope>NUCLEOTIDE SEQUENCE [LARGE SCALE GENOMIC DNA]</scope>
    <source>
        <strain evidence="1">IN4F17</strain>
        <tissue evidence="1">Whole Body</tissue>
    </source>
</reference>
<dbReference type="EMBL" id="CP092869">
    <property type="protein sequence ID" value="UYV69823.1"/>
    <property type="molecule type" value="Genomic_DNA"/>
</dbReference>
<sequence length="121" mass="13809">MTVLERSTPVYIGMRNSCKGEKNEAMWYTPSKLLSQEVGLLLTADAGVLPGRFWKVLRTSVSCFPSPCCRLLGLRGGLDDDALAILAYAKTCLYKYHLNIELRDPVLVWRRTLSRWRNLPY</sequence>